<evidence type="ECO:0000313" key="3">
    <source>
        <dbReference type="EMBL" id="GLS70838.1"/>
    </source>
</evidence>
<dbReference type="RefSeq" id="WP_238198559.1">
    <property type="nucleotide sequence ID" value="NZ_BPQZ01000025.1"/>
</dbReference>
<dbReference type="InterPro" id="IPR006683">
    <property type="entry name" value="Thioestr_dom"/>
</dbReference>
<proteinExistence type="predicted"/>
<dbReference type="GO" id="GO:0005829">
    <property type="term" value="C:cytosol"/>
    <property type="evidence" value="ECO:0007669"/>
    <property type="project" value="TreeGrafter"/>
</dbReference>
<dbReference type="Proteomes" id="UP001157440">
    <property type="component" value="Unassembled WGS sequence"/>
</dbReference>
<evidence type="ECO:0000256" key="1">
    <source>
        <dbReference type="ARBA" id="ARBA00022801"/>
    </source>
</evidence>
<evidence type="ECO:0000313" key="4">
    <source>
        <dbReference type="Proteomes" id="UP001157440"/>
    </source>
</evidence>
<dbReference type="EMBL" id="BSPL01000017">
    <property type="protein sequence ID" value="GLS70838.1"/>
    <property type="molecule type" value="Genomic_DNA"/>
</dbReference>
<dbReference type="InterPro" id="IPR029069">
    <property type="entry name" value="HotDog_dom_sf"/>
</dbReference>
<protein>
    <submittedName>
        <fullName evidence="3">Aromatic compound degradation protein PaaI</fullName>
    </submittedName>
</protein>
<dbReference type="Gene3D" id="3.10.129.10">
    <property type="entry name" value="Hotdog Thioesterase"/>
    <property type="match status" value="1"/>
</dbReference>
<feature type="domain" description="Thioesterase" evidence="2">
    <location>
        <begin position="83"/>
        <end position="161"/>
    </location>
</feature>
<dbReference type="GO" id="GO:0061522">
    <property type="term" value="F:1,4-dihydroxy-2-naphthoyl-CoA thioesterase activity"/>
    <property type="evidence" value="ECO:0007669"/>
    <property type="project" value="TreeGrafter"/>
</dbReference>
<keyword evidence="4" id="KW-1185">Reference proteome</keyword>
<accession>A0AA37TGW9</accession>
<dbReference type="CDD" id="cd03443">
    <property type="entry name" value="PaaI_thioesterase"/>
    <property type="match status" value="1"/>
</dbReference>
<dbReference type="SUPFAM" id="SSF54637">
    <property type="entry name" value="Thioesterase/thiol ester dehydrase-isomerase"/>
    <property type="match status" value="1"/>
</dbReference>
<organism evidence="3 4">
    <name type="scientific">Methylobacterium tardum</name>
    <dbReference type="NCBI Taxonomy" id="374432"/>
    <lineage>
        <taxon>Bacteria</taxon>
        <taxon>Pseudomonadati</taxon>
        <taxon>Pseudomonadota</taxon>
        <taxon>Alphaproteobacteria</taxon>
        <taxon>Hyphomicrobiales</taxon>
        <taxon>Methylobacteriaceae</taxon>
        <taxon>Methylobacterium</taxon>
    </lineage>
</organism>
<dbReference type="NCBIfam" id="TIGR00369">
    <property type="entry name" value="unchar_dom_1"/>
    <property type="match status" value="1"/>
</dbReference>
<evidence type="ECO:0000259" key="2">
    <source>
        <dbReference type="Pfam" id="PF03061"/>
    </source>
</evidence>
<dbReference type="Pfam" id="PF03061">
    <property type="entry name" value="4HBT"/>
    <property type="match status" value="1"/>
</dbReference>
<keyword evidence="1" id="KW-0378">Hydrolase</keyword>
<dbReference type="AlphaFoldDB" id="A0AA37TGW9"/>
<dbReference type="PANTHER" id="PTHR43240">
    <property type="entry name" value="1,4-DIHYDROXY-2-NAPHTHOYL-COA THIOESTERASE 1"/>
    <property type="match status" value="1"/>
</dbReference>
<comment type="caution">
    <text evidence="3">The sequence shown here is derived from an EMBL/GenBank/DDBJ whole genome shotgun (WGS) entry which is preliminary data.</text>
</comment>
<gene>
    <name evidence="3" type="ORF">GCM10007890_28510</name>
</gene>
<dbReference type="InterPro" id="IPR003736">
    <property type="entry name" value="PAAI_dom"/>
</dbReference>
<sequence>MTDEAPSKTPASARRRIVEWADPHVIAAAGRNVAGLDFLRSLLAGEIPPPPAIQLLGIEIVSVDPGTASMRMPAAEYLFNPSGSVHGGSLATLLDSVMGCAVHSTLPVGRGYTTLEFKMNFLRAANARSGVLTAVGQVVHGGRRQAVAEGRLSDSSGRLVATASTTCLLFDLPGAVAPALAG</sequence>
<reference evidence="4" key="1">
    <citation type="journal article" date="2019" name="Int. J. Syst. Evol. Microbiol.">
        <title>The Global Catalogue of Microorganisms (GCM) 10K type strain sequencing project: providing services to taxonomists for standard genome sequencing and annotation.</title>
        <authorList>
            <consortium name="The Broad Institute Genomics Platform"/>
            <consortium name="The Broad Institute Genome Sequencing Center for Infectious Disease"/>
            <person name="Wu L."/>
            <person name="Ma J."/>
        </authorList>
    </citation>
    <scope>NUCLEOTIDE SEQUENCE [LARGE SCALE GENOMIC DNA]</scope>
    <source>
        <strain evidence="4">NBRC 103632</strain>
    </source>
</reference>
<name>A0AA37TGW9_9HYPH</name>
<dbReference type="PANTHER" id="PTHR43240:SF1">
    <property type="entry name" value="BLR5584 PROTEIN"/>
    <property type="match status" value="1"/>
</dbReference>